<evidence type="ECO:0000256" key="11">
    <source>
        <dbReference type="ARBA" id="ARBA00023098"/>
    </source>
</evidence>
<dbReference type="Proteomes" id="UP000199634">
    <property type="component" value="Unassembled WGS sequence"/>
</dbReference>
<evidence type="ECO:0000256" key="6">
    <source>
        <dbReference type="ARBA" id="ARBA00022824"/>
    </source>
</evidence>
<accession>A0A1H6LCZ3</accession>
<keyword evidence="4 14" id="KW-0812">Transmembrane</keyword>
<dbReference type="PANTHER" id="PTHR12863:SF1">
    <property type="entry name" value="FATTY ACID 2-HYDROXYLASE"/>
    <property type="match status" value="1"/>
</dbReference>
<keyword evidence="17" id="KW-1185">Reference proteome</keyword>
<dbReference type="RefSeq" id="WP_091098968.1">
    <property type="nucleotide sequence ID" value="NZ_FNXE01000022.1"/>
</dbReference>
<keyword evidence="8" id="KW-0862">Zinc</keyword>
<proteinExistence type="predicted"/>
<dbReference type="InterPro" id="IPR014430">
    <property type="entry name" value="Scs7"/>
</dbReference>
<keyword evidence="12 14" id="KW-0472">Membrane</keyword>
<dbReference type="GO" id="GO:0006633">
    <property type="term" value="P:fatty acid biosynthetic process"/>
    <property type="evidence" value="ECO:0007669"/>
    <property type="project" value="UniProtKB-KW"/>
</dbReference>
<sequence length="227" mass="26950">MKGQKVQNSGQARLFKNPFLELLTKGHPAISWGLHVPILIYCFYYGYENYNMSFLAMLGVSVFALFFWTFFEYIAHRYIFHLISEKESLQKFAYIMHGNHHHYPKDKTRLFMPPVPSLIIAAALFALQYLILGKYAFAFYPGFILGWLMYASMHYLIHAIEPPFKFLQPLWRNHHLHHYRNENLGFGVSNTIWDKVFGTMFDFKKDRIDRQKSKELMFDKKQKSEAV</sequence>
<feature type="domain" description="Fatty acid hydroxylase" evidence="15">
    <location>
        <begin position="62"/>
        <end position="199"/>
    </location>
</feature>
<evidence type="ECO:0000256" key="7">
    <source>
        <dbReference type="ARBA" id="ARBA00022832"/>
    </source>
</evidence>
<evidence type="ECO:0000256" key="4">
    <source>
        <dbReference type="ARBA" id="ARBA00022692"/>
    </source>
</evidence>
<evidence type="ECO:0000313" key="16">
    <source>
        <dbReference type="EMBL" id="SEH83890.1"/>
    </source>
</evidence>
<evidence type="ECO:0000256" key="5">
    <source>
        <dbReference type="ARBA" id="ARBA00022723"/>
    </source>
</evidence>
<evidence type="ECO:0000256" key="12">
    <source>
        <dbReference type="ARBA" id="ARBA00023136"/>
    </source>
</evidence>
<keyword evidence="11" id="KW-0443">Lipid metabolism</keyword>
<evidence type="ECO:0000256" key="1">
    <source>
        <dbReference type="ARBA" id="ARBA00001947"/>
    </source>
</evidence>
<organism evidence="16 17">
    <name type="scientific">Paenimyroides marinum</name>
    <dbReference type="NCBI Taxonomy" id="1159016"/>
    <lineage>
        <taxon>Bacteria</taxon>
        <taxon>Pseudomonadati</taxon>
        <taxon>Bacteroidota</taxon>
        <taxon>Flavobacteriia</taxon>
        <taxon>Flavobacteriales</taxon>
        <taxon>Flavobacteriaceae</taxon>
        <taxon>Paenimyroides</taxon>
    </lineage>
</organism>
<dbReference type="GO" id="GO:0016020">
    <property type="term" value="C:membrane"/>
    <property type="evidence" value="ECO:0007669"/>
    <property type="project" value="InterPro"/>
</dbReference>
<dbReference type="EMBL" id="FNXE01000022">
    <property type="protein sequence ID" value="SEH83890.1"/>
    <property type="molecule type" value="Genomic_DNA"/>
</dbReference>
<evidence type="ECO:0000256" key="10">
    <source>
        <dbReference type="ARBA" id="ARBA00023002"/>
    </source>
</evidence>
<gene>
    <name evidence="16" type="ORF">SAMN02927937_01693</name>
</gene>
<reference evidence="16 17" key="1">
    <citation type="submission" date="2016-10" db="EMBL/GenBank/DDBJ databases">
        <authorList>
            <person name="de Groot N.N."/>
        </authorList>
    </citation>
    <scope>NUCLEOTIDE SEQUENCE [LARGE SCALE GENOMIC DNA]</scope>
    <source>
        <strain evidence="16 17">CGMCC 1.10825</strain>
    </source>
</reference>
<protein>
    <submittedName>
        <fullName evidence="16">Sterol desaturase/sphingolipid hydroxylase, fatty acid hydroxylase superfamily</fullName>
    </submittedName>
</protein>
<dbReference type="STRING" id="1159016.SAMN02927937_01693"/>
<keyword evidence="9 14" id="KW-1133">Transmembrane helix</keyword>
<keyword evidence="10" id="KW-0560">Oxidoreductase</keyword>
<dbReference type="AlphaFoldDB" id="A0A1H6LCZ3"/>
<keyword evidence="3" id="KW-0444">Lipid biosynthesis</keyword>
<evidence type="ECO:0000256" key="9">
    <source>
        <dbReference type="ARBA" id="ARBA00022989"/>
    </source>
</evidence>
<dbReference type="GO" id="GO:0005506">
    <property type="term" value="F:iron ion binding"/>
    <property type="evidence" value="ECO:0007669"/>
    <property type="project" value="InterPro"/>
</dbReference>
<comment type="cofactor">
    <cofactor evidence="1">
        <name>Zn(2+)</name>
        <dbReference type="ChEBI" id="CHEBI:29105"/>
    </cofactor>
</comment>
<evidence type="ECO:0000256" key="2">
    <source>
        <dbReference type="ARBA" id="ARBA00004477"/>
    </source>
</evidence>
<feature type="transmembrane region" description="Helical" evidence="14">
    <location>
        <begin position="29"/>
        <end position="47"/>
    </location>
</feature>
<dbReference type="OrthoDB" id="9784228at2"/>
<evidence type="ECO:0000313" key="17">
    <source>
        <dbReference type="Proteomes" id="UP000199634"/>
    </source>
</evidence>
<evidence type="ECO:0000256" key="8">
    <source>
        <dbReference type="ARBA" id="ARBA00022833"/>
    </source>
</evidence>
<keyword evidence="5" id="KW-0479">Metal-binding</keyword>
<keyword evidence="7" id="KW-0276">Fatty acid metabolism</keyword>
<comment type="subcellular location">
    <subcellularLocation>
        <location evidence="2">Endoplasmic reticulum membrane</location>
        <topology evidence="2">Multi-pass membrane protein</topology>
    </subcellularLocation>
</comment>
<dbReference type="PANTHER" id="PTHR12863">
    <property type="entry name" value="FATTY ACID HYDROXYLASE"/>
    <property type="match status" value="1"/>
</dbReference>
<evidence type="ECO:0000256" key="3">
    <source>
        <dbReference type="ARBA" id="ARBA00022516"/>
    </source>
</evidence>
<dbReference type="GO" id="GO:0080132">
    <property type="term" value="F:fatty acid 2-hydroxylase activity"/>
    <property type="evidence" value="ECO:0007669"/>
    <property type="project" value="InterPro"/>
</dbReference>
<feature type="transmembrane region" description="Helical" evidence="14">
    <location>
        <begin position="53"/>
        <end position="71"/>
    </location>
</feature>
<keyword evidence="13" id="KW-0275">Fatty acid biosynthesis</keyword>
<feature type="transmembrane region" description="Helical" evidence="14">
    <location>
        <begin position="137"/>
        <end position="157"/>
    </location>
</feature>
<dbReference type="Pfam" id="PF04116">
    <property type="entry name" value="FA_hydroxylase"/>
    <property type="match status" value="1"/>
</dbReference>
<evidence type="ECO:0000256" key="14">
    <source>
        <dbReference type="SAM" id="Phobius"/>
    </source>
</evidence>
<feature type="transmembrane region" description="Helical" evidence="14">
    <location>
        <begin position="110"/>
        <end position="131"/>
    </location>
</feature>
<evidence type="ECO:0000259" key="15">
    <source>
        <dbReference type="Pfam" id="PF04116"/>
    </source>
</evidence>
<name>A0A1H6LCZ3_9FLAO</name>
<keyword evidence="6" id="KW-0256">Endoplasmic reticulum</keyword>
<dbReference type="InterPro" id="IPR006694">
    <property type="entry name" value="Fatty_acid_hydroxylase"/>
</dbReference>
<evidence type="ECO:0000256" key="13">
    <source>
        <dbReference type="ARBA" id="ARBA00023160"/>
    </source>
</evidence>